<evidence type="ECO:0000256" key="5">
    <source>
        <dbReference type="SAM" id="Phobius"/>
    </source>
</evidence>
<evidence type="ECO:0000256" key="1">
    <source>
        <dbReference type="ARBA" id="ARBA00022475"/>
    </source>
</evidence>
<dbReference type="PANTHER" id="PTHR23521">
    <property type="entry name" value="TRANSPORTER MFS SUPERFAMILY"/>
    <property type="match status" value="1"/>
</dbReference>
<dbReference type="InterPro" id="IPR011701">
    <property type="entry name" value="MFS"/>
</dbReference>
<feature type="transmembrane region" description="Helical" evidence="5">
    <location>
        <begin position="352"/>
        <end position="369"/>
    </location>
</feature>
<evidence type="ECO:0000256" key="3">
    <source>
        <dbReference type="ARBA" id="ARBA00022989"/>
    </source>
</evidence>
<feature type="transmembrane region" description="Helical" evidence="5">
    <location>
        <begin position="68"/>
        <end position="90"/>
    </location>
</feature>
<dbReference type="PROSITE" id="PS50850">
    <property type="entry name" value="MFS"/>
    <property type="match status" value="1"/>
</dbReference>
<dbReference type="KEGG" id="izh:FEM41_10575"/>
<feature type="transmembrane region" description="Helical" evidence="5">
    <location>
        <begin position="131"/>
        <end position="151"/>
    </location>
</feature>
<keyword evidence="4 5" id="KW-0472">Membrane</keyword>
<keyword evidence="3 5" id="KW-1133">Transmembrane helix</keyword>
<protein>
    <submittedName>
        <fullName evidence="7">MFS transporter</fullName>
    </submittedName>
</protein>
<dbReference type="CDD" id="cd17477">
    <property type="entry name" value="MFS_YcaD_like"/>
    <property type="match status" value="1"/>
</dbReference>
<reference evidence="7 8" key="1">
    <citation type="submission" date="2019-05" db="EMBL/GenBank/DDBJ databases">
        <title>Complete genome sequence of Izhakiella calystegiae KSNA2, an endophyte isolated from beach morning glory (Calystegia soldanella).</title>
        <authorList>
            <person name="Jiang L."/>
            <person name="Jeong J.C."/>
            <person name="Kim C.Y."/>
            <person name="Kim D.H."/>
            <person name="Kim S.W."/>
            <person name="Lee j."/>
        </authorList>
    </citation>
    <scope>NUCLEOTIDE SEQUENCE [LARGE SCALE GENOMIC DNA]</scope>
    <source>
        <strain evidence="7 8">KSNA2</strain>
    </source>
</reference>
<dbReference type="GO" id="GO:0005886">
    <property type="term" value="C:plasma membrane"/>
    <property type="evidence" value="ECO:0007669"/>
    <property type="project" value="TreeGrafter"/>
</dbReference>
<proteinExistence type="predicted"/>
<accession>A0A4P8YHF5</accession>
<feature type="transmembrane region" description="Helical" evidence="5">
    <location>
        <begin position="157"/>
        <end position="177"/>
    </location>
</feature>
<gene>
    <name evidence="7" type="ORF">FEM41_10575</name>
</gene>
<organism evidence="7 8">
    <name type="scientific">Jejubacter calystegiae</name>
    <dbReference type="NCBI Taxonomy" id="2579935"/>
    <lineage>
        <taxon>Bacteria</taxon>
        <taxon>Pseudomonadati</taxon>
        <taxon>Pseudomonadota</taxon>
        <taxon>Gammaproteobacteria</taxon>
        <taxon>Enterobacterales</taxon>
        <taxon>Enterobacteriaceae</taxon>
        <taxon>Jejubacter</taxon>
    </lineage>
</organism>
<dbReference type="RefSeq" id="WP_138095937.1">
    <property type="nucleotide sequence ID" value="NZ_CP040428.1"/>
</dbReference>
<sequence length="378" mass="40039">MLKANKHILAVIFSVSVFSLTYGLSAPLIALQLADKAYGETSIGLNAAMHALGVFAIAPLLPRLFRRFSPLGLMCTSLSAIALLFLLFPWTPVPVWFVLRFGLGVFTEIIMVLTETWLSDSTVEQARGKTMALYTAGLSLGFASGPLILTIMGSDSAGPFVVGALIALAAVLCIARAGMTRQPGDAVTPTGLRQSLQLAFLAIVATALNAAIEVAGMNFLSLYAMNLGWSESRATLLISVLMFGAIVLQLPLGWLADKVDRRRLITVLAAISTLGALVWPLLLTTPWLAYCLLFIWGGVFVGIYTVAITWVGSQFRGAQLAGIYAAMSVAWGAGALLGPLLGGLAMETTTHGLPWMTALLCALFAVLSLRKPVPKAAI</sequence>
<evidence type="ECO:0000313" key="7">
    <source>
        <dbReference type="EMBL" id="QCT20061.1"/>
    </source>
</evidence>
<dbReference type="InterPro" id="IPR020846">
    <property type="entry name" value="MFS_dom"/>
</dbReference>
<feature type="transmembrane region" description="Helical" evidence="5">
    <location>
        <begin position="263"/>
        <end position="281"/>
    </location>
</feature>
<dbReference type="InterPro" id="IPR036259">
    <property type="entry name" value="MFS_trans_sf"/>
</dbReference>
<keyword evidence="8" id="KW-1185">Reference proteome</keyword>
<dbReference type="OrthoDB" id="9810614at2"/>
<dbReference type="PANTHER" id="PTHR23521:SF3">
    <property type="entry name" value="MFS TRANSPORTER"/>
    <property type="match status" value="1"/>
</dbReference>
<dbReference type="Pfam" id="PF07690">
    <property type="entry name" value="MFS_1"/>
    <property type="match status" value="2"/>
</dbReference>
<dbReference type="GO" id="GO:0022857">
    <property type="term" value="F:transmembrane transporter activity"/>
    <property type="evidence" value="ECO:0007669"/>
    <property type="project" value="InterPro"/>
</dbReference>
<keyword evidence="2 5" id="KW-0812">Transmembrane</keyword>
<evidence type="ECO:0000256" key="2">
    <source>
        <dbReference type="ARBA" id="ARBA00022692"/>
    </source>
</evidence>
<feature type="transmembrane region" description="Helical" evidence="5">
    <location>
        <begin position="198"/>
        <end position="224"/>
    </location>
</feature>
<feature type="transmembrane region" description="Helical" evidence="5">
    <location>
        <begin position="287"/>
        <end position="311"/>
    </location>
</feature>
<dbReference type="EMBL" id="CP040428">
    <property type="protein sequence ID" value="QCT20061.1"/>
    <property type="molecule type" value="Genomic_DNA"/>
</dbReference>
<dbReference type="InterPro" id="IPR047200">
    <property type="entry name" value="MFS_YcaD-like"/>
</dbReference>
<feature type="transmembrane region" description="Helical" evidence="5">
    <location>
        <begin position="323"/>
        <end position="346"/>
    </location>
</feature>
<feature type="transmembrane region" description="Helical" evidence="5">
    <location>
        <begin position="41"/>
        <end position="61"/>
    </location>
</feature>
<dbReference type="SUPFAM" id="SSF103473">
    <property type="entry name" value="MFS general substrate transporter"/>
    <property type="match status" value="1"/>
</dbReference>
<evidence type="ECO:0000313" key="8">
    <source>
        <dbReference type="Proteomes" id="UP000302163"/>
    </source>
</evidence>
<feature type="transmembrane region" description="Helical" evidence="5">
    <location>
        <begin position="236"/>
        <end position="256"/>
    </location>
</feature>
<keyword evidence="1" id="KW-1003">Cell membrane</keyword>
<feature type="domain" description="Major facilitator superfamily (MFS) profile" evidence="6">
    <location>
        <begin position="195"/>
        <end position="378"/>
    </location>
</feature>
<dbReference type="AlphaFoldDB" id="A0A4P8YHF5"/>
<dbReference type="Proteomes" id="UP000302163">
    <property type="component" value="Chromosome"/>
</dbReference>
<feature type="transmembrane region" description="Helical" evidence="5">
    <location>
        <begin position="96"/>
        <end position="119"/>
    </location>
</feature>
<dbReference type="Gene3D" id="1.20.1250.20">
    <property type="entry name" value="MFS general substrate transporter like domains"/>
    <property type="match status" value="2"/>
</dbReference>
<evidence type="ECO:0000259" key="6">
    <source>
        <dbReference type="PROSITE" id="PS50850"/>
    </source>
</evidence>
<name>A0A4P8YHF5_9ENTR</name>
<evidence type="ECO:0000256" key="4">
    <source>
        <dbReference type="ARBA" id="ARBA00023136"/>
    </source>
</evidence>